<dbReference type="PANTHER" id="PTHR47163">
    <property type="entry name" value="DDE_TNP_IS1595 DOMAIN-CONTAINING PROTEIN"/>
    <property type="match status" value="1"/>
</dbReference>
<dbReference type="PANTHER" id="PTHR47163:SF2">
    <property type="entry name" value="SI:DKEY-17M8.2"/>
    <property type="match status" value="1"/>
</dbReference>
<dbReference type="SMART" id="SM01126">
    <property type="entry name" value="DDE_Tnp_IS1595"/>
    <property type="match status" value="1"/>
</dbReference>
<dbReference type="NCBIfam" id="NF033547">
    <property type="entry name" value="transpos_IS1595"/>
    <property type="match status" value="1"/>
</dbReference>
<gene>
    <name evidence="2" type="ORF">DERYTH_LOCUS5956</name>
</gene>
<dbReference type="AlphaFoldDB" id="A0A9N9BJ46"/>
<reference evidence="2" key="1">
    <citation type="submission" date="2021-06" db="EMBL/GenBank/DDBJ databases">
        <authorList>
            <person name="Kallberg Y."/>
            <person name="Tangrot J."/>
            <person name="Rosling A."/>
        </authorList>
    </citation>
    <scope>NUCLEOTIDE SEQUENCE</scope>
    <source>
        <strain evidence="2">MA453B</strain>
    </source>
</reference>
<proteinExistence type="predicted"/>
<organism evidence="2 3">
    <name type="scientific">Dentiscutata erythropus</name>
    <dbReference type="NCBI Taxonomy" id="1348616"/>
    <lineage>
        <taxon>Eukaryota</taxon>
        <taxon>Fungi</taxon>
        <taxon>Fungi incertae sedis</taxon>
        <taxon>Mucoromycota</taxon>
        <taxon>Glomeromycotina</taxon>
        <taxon>Glomeromycetes</taxon>
        <taxon>Diversisporales</taxon>
        <taxon>Gigasporaceae</taxon>
        <taxon>Dentiscutata</taxon>
    </lineage>
</organism>
<sequence length="178" mass="21334">MTNHSSKSLKKFIDFFHYRAINSLTANDFIIGGKNIICEIDESKFKKYEDFWIVGGVERTEKKKCFFVLTDNREAMTLKRIIKQHVKERSIIHTDKWHGYSHLESLNMKHRRVNHSKNRIEKGTGVHTNNIEGLWNGVKLNIKSRNRNRNLIEKHLKEFIWRRKHRDNLFNVFINCLI</sequence>
<dbReference type="EMBL" id="CAJVPY010002588">
    <property type="protein sequence ID" value="CAG8565718.1"/>
    <property type="molecule type" value="Genomic_DNA"/>
</dbReference>
<feature type="domain" description="ISXO2-like transposase" evidence="1">
    <location>
        <begin position="30"/>
        <end position="164"/>
    </location>
</feature>
<keyword evidence="3" id="KW-1185">Reference proteome</keyword>
<dbReference type="InterPro" id="IPR024445">
    <property type="entry name" value="Tnp_ISXO2-like"/>
</dbReference>
<evidence type="ECO:0000259" key="1">
    <source>
        <dbReference type="SMART" id="SM01126"/>
    </source>
</evidence>
<dbReference type="OrthoDB" id="5598606at2759"/>
<evidence type="ECO:0000313" key="3">
    <source>
        <dbReference type="Proteomes" id="UP000789405"/>
    </source>
</evidence>
<dbReference type="Proteomes" id="UP000789405">
    <property type="component" value="Unassembled WGS sequence"/>
</dbReference>
<protein>
    <submittedName>
        <fullName evidence="2">27028_t:CDS:1</fullName>
    </submittedName>
</protein>
<dbReference type="InterPro" id="IPR053164">
    <property type="entry name" value="IS1016-like_transposase"/>
</dbReference>
<evidence type="ECO:0000313" key="2">
    <source>
        <dbReference type="EMBL" id="CAG8565718.1"/>
    </source>
</evidence>
<name>A0A9N9BJ46_9GLOM</name>
<comment type="caution">
    <text evidence="2">The sequence shown here is derived from an EMBL/GenBank/DDBJ whole genome shotgun (WGS) entry which is preliminary data.</text>
</comment>
<accession>A0A9N9BJ46</accession>
<dbReference type="Pfam" id="PF12762">
    <property type="entry name" value="DDE_Tnp_IS1595"/>
    <property type="match status" value="1"/>
</dbReference>